<evidence type="ECO:0000313" key="1">
    <source>
        <dbReference type="EMBL" id="CAI0443611.1"/>
    </source>
</evidence>
<dbReference type="PANTHER" id="PTHR11236">
    <property type="entry name" value="AMINOBENZOATE/ANTHRANILATE SYNTHASE"/>
    <property type="match status" value="1"/>
</dbReference>
<accession>A0AAV0MBQ4</accession>
<keyword evidence="2" id="KW-1185">Reference proteome</keyword>
<reference evidence="1" key="1">
    <citation type="submission" date="2022-08" db="EMBL/GenBank/DDBJ databases">
        <authorList>
            <person name="Gutierrez-Valencia J."/>
        </authorList>
    </citation>
    <scope>NUCLEOTIDE SEQUENCE</scope>
</reference>
<dbReference type="EMBL" id="CAMGYJ010000007">
    <property type="protein sequence ID" value="CAI0443611.1"/>
    <property type="molecule type" value="Genomic_DNA"/>
</dbReference>
<dbReference type="InterPro" id="IPR005801">
    <property type="entry name" value="ADC_synthase"/>
</dbReference>
<gene>
    <name evidence="1" type="ORF">LITE_LOCUS27747</name>
</gene>
<protein>
    <submittedName>
        <fullName evidence="1">Uncharacterized protein</fullName>
    </submittedName>
</protein>
<evidence type="ECO:0000313" key="2">
    <source>
        <dbReference type="Proteomes" id="UP001154282"/>
    </source>
</evidence>
<name>A0AAV0MBQ4_9ROSI</name>
<proteinExistence type="predicted"/>
<dbReference type="PANTHER" id="PTHR11236:SF47">
    <property type="entry name" value="ANTHRANILATE SYNTHASE"/>
    <property type="match status" value="1"/>
</dbReference>
<comment type="caution">
    <text evidence="1">The sequence shown here is derived from an EMBL/GenBank/DDBJ whole genome shotgun (WGS) entry which is preliminary data.</text>
</comment>
<sequence length="152" mass="16879">MFVAVEPAEFMEAAKKGNLIPLQRQIFSDQLTPVTAYRCLVREDDREAPSFLFESVEPGFRVSRVVSDEFLPILSCSLMGDQGRYSVVGAQPAVEIVAKENQVTIMDHERGLLTEQTAEDPMTIPRTISEGWKPQLVGGLPAAFCGERKCVF</sequence>
<dbReference type="Gene3D" id="3.60.120.10">
    <property type="entry name" value="Anthranilate synthase"/>
    <property type="match status" value="1"/>
</dbReference>
<dbReference type="InterPro" id="IPR019999">
    <property type="entry name" value="Anth_synth_I-like"/>
</dbReference>
<dbReference type="AlphaFoldDB" id="A0AAV0MBQ4"/>
<dbReference type="GO" id="GO:0000162">
    <property type="term" value="P:L-tryptophan biosynthetic process"/>
    <property type="evidence" value="ECO:0007669"/>
    <property type="project" value="TreeGrafter"/>
</dbReference>
<organism evidence="1 2">
    <name type="scientific">Linum tenue</name>
    <dbReference type="NCBI Taxonomy" id="586396"/>
    <lineage>
        <taxon>Eukaryota</taxon>
        <taxon>Viridiplantae</taxon>
        <taxon>Streptophyta</taxon>
        <taxon>Embryophyta</taxon>
        <taxon>Tracheophyta</taxon>
        <taxon>Spermatophyta</taxon>
        <taxon>Magnoliopsida</taxon>
        <taxon>eudicotyledons</taxon>
        <taxon>Gunneridae</taxon>
        <taxon>Pentapetalae</taxon>
        <taxon>rosids</taxon>
        <taxon>fabids</taxon>
        <taxon>Malpighiales</taxon>
        <taxon>Linaceae</taxon>
        <taxon>Linum</taxon>
    </lineage>
</organism>
<dbReference type="Proteomes" id="UP001154282">
    <property type="component" value="Unassembled WGS sequence"/>
</dbReference>